<dbReference type="InterPro" id="IPR019819">
    <property type="entry name" value="Carboxylesterase_B_CS"/>
</dbReference>
<comment type="similarity">
    <text evidence="1 3">Belongs to the type-B carboxylesterase/lipase family.</text>
</comment>
<dbReference type="InterPro" id="IPR029058">
    <property type="entry name" value="AB_hydrolase_fold"/>
</dbReference>
<accession>A0A841AYY8</accession>
<dbReference type="Gene3D" id="3.40.50.1820">
    <property type="entry name" value="alpha/beta hydrolase"/>
    <property type="match status" value="1"/>
</dbReference>
<evidence type="ECO:0000313" key="6">
    <source>
        <dbReference type="EMBL" id="MBB5851760.1"/>
    </source>
</evidence>
<protein>
    <recommendedName>
        <fullName evidence="3">Carboxylic ester hydrolase</fullName>
        <ecNumber evidence="3">3.1.1.-</ecNumber>
    </recommendedName>
</protein>
<dbReference type="PROSITE" id="PS00941">
    <property type="entry name" value="CARBOXYLESTERASE_B_2"/>
    <property type="match status" value="1"/>
</dbReference>
<dbReference type="Proteomes" id="UP000580861">
    <property type="component" value="Unassembled WGS sequence"/>
</dbReference>
<dbReference type="EC" id="3.1.1.-" evidence="3"/>
<keyword evidence="7" id="KW-1185">Reference proteome</keyword>
<reference evidence="6 7" key="1">
    <citation type="submission" date="2020-08" db="EMBL/GenBank/DDBJ databases">
        <title>Sequencing the genomes of 1000 actinobacteria strains.</title>
        <authorList>
            <person name="Klenk H.-P."/>
        </authorList>
    </citation>
    <scope>NUCLEOTIDE SEQUENCE [LARGE SCALE GENOMIC DNA]</scope>
    <source>
        <strain evidence="6 7">DSM 45272</strain>
    </source>
</reference>
<dbReference type="Pfam" id="PF00135">
    <property type="entry name" value="COesterase"/>
    <property type="match status" value="1"/>
</dbReference>
<evidence type="ECO:0000256" key="1">
    <source>
        <dbReference type="ARBA" id="ARBA00005964"/>
    </source>
</evidence>
<comment type="caution">
    <text evidence="6">The sequence shown here is derived from an EMBL/GenBank/DDBJ whole genome shotgun (WGS) entry which is preliminary data.</text>
</comment>
<dbReference type="EMBL" id="JACHMX010000001">
    <property type="protein sequence ID" value="MBB5851760.1"/>
    <property type="molecule type" value="Genomic_DNA"/>
</dbReference>
<feature type="signal peptide" evidence="3">
    <location>
        <begin position="1"/>
        <end position="25"/>
    </location>
</feature>
<feature type="domain" description="Carboxylesterase type B" evidence="5">
    <location>
        <begin position="28"/>
        <end position="484"/>
    </location>
</feature>
<feature type="region of interest" description="Disordered" evidence="4">
    <location>
        <begin position="470"/>
        <end position="492"/>
    </location>
</feature>
<feature type="chain" id="PRO_5039745924" description="Carboxylic ester hydrolase" evidence="3">
    <location>
        <begin position="26"/>
        <end position="510"/>
    </location>
</feature>
<sequence length="510" mass="53873">MSKRLLTLALSMLTFGALTTAVAEAGGNPVVRTDSGPVRGVSTGGYRSFQGIPFAAPPVGALRWAPPARPEPWTAVRDASKPGPRCSQGAGIGSAPSDNEDCLYLNVVSPAGPAHKPRPVMVWVHGGGFTSGAGSDYDFKRTALGGDVVVVTVNYRLGVFGFFGHPELGRDSGSFGLQDQQAALRWVQRNARAFGGDPRNVTLFGESAGAMSTCAQLASPSAAGLFHRAILQSGPCTLTWPDGGFFPGVPAGSPYLPRAEAEAVGADVAKNLGCADVACLRRIPAKDLLSQPPGAPAFGTDLLPEHPVAALKTGRFARVPVLTGVTRNESRLLVALYPGQPFTEEHYQELLRTAFKDKAPLVAAEYPSAEHGGPAMAFADAMTDRSWGCPQTGTERLLRERTRTFSYEFADQDAPPLVPMPPGMRAGASHGSELAYLSDMTPSPGKLTSAQQKLAAQMIRYWTRFARSGNPNTGELPKWRPTPETQSLAPGEIGPVDLATVHNCGFWAGL</sequence>
<dbReference type="InterPro" id="IPR019826">
    <property type="entry name" value="Carboxylesterase_B_AS"/>
</dbReference>
<name>A0A841AYY8_9PSEU</name>
<keyword evidence="2 3" id="KW-0378">Hydrolase</keyword>
<dbReference type="SUPFAM" id="SSF53474">
    <property type="entry name" value="alpha/beta-Hydrolases"/>
    <property type="match status" value="1"/>
</dbReference>
<evidence type="ECO:0000256" key="2">
    <source>
        <dbReference type="ARBA" id="ARBA00022801"/>
    </source>
</evidence>
<keyword evidence="3" id="KW-0732">Signal</keyword>
<dbReference type="PANTHER" id="PTHR11559">
    <property type="entry name" value="CARBOXYLESTERASE"/>
    <property type="match status" value="1"/>
</dbReference>
<evidence type="ECO:0000313" key="7">
    <source>
        <dbReference type="Proteomes" id="UP000580861"/>
    </source>
</evidence>
<evidence type="ECO:0000256" key="3">
    <source>
        <dbReference type="RuleBase" id="RU361235"/>
    </source>
</evidence>
<dbReference type="PROSITE" id="PS00122">
    <property type="entry name" value="CARBOXYLESTERASE_B_1"/>
    <property type="match status" value="1"/>
</dbReference>
<organism evidence="6 7">
    <name type="scientific">Amycolatopsis umgeniensis</name>
    <dbReference type="NCBI Taxonomy" id="336628"/>
    <lineage>
        <taxon>Bacteria</taxon>
        <taxon>Bacillati</taxon>
        <taxon>Actinomycetota</taxon>
        <taxon>Actinomycetes</taxon>
        <taxon>Pseudonocardiales</taxon>
        <taxon>Pseudonocardiaceae</taxon>
        <taxon>Amycolatopsis</taxon>
    </lineage>
</organism>
<dbReference type="GO" id="GO:0016787">
    <property type="term" value="F:hydrolase activity"/>
    <property type="evidence" value="ECO:0007669"/>
    <property type="project" value="UniProtKB-KW"/>
</dbReference>
<gene>
    <name evidence="6" type="ORF">HDA45_001847</name>
</gene>
<proteinExistence type="inferred from homology"/>
<evidence type="ECO:0000256" key="4">
    <source>
        <dbReference type="SAM" id="MobiDB-lite"/>
    </source>
</evidence>
<dbReference type="RefSeq" id="WP_246480657.1">
    <property type="nucleotide sequence ID" value="NZ_JACHMX010000001.1"/>
</dbReference>
<dbReference type="InterPro" id="IPR002018">
    <property type="entry name" value="CarbesteraseB"/>
</dbReference>
<evidence type="ECO:0000259" key="5">
    <source>
        <dbReference type="Pfam" id="PF00135"/>
    </source>
</evidence>
<dbReference type="InterPro" id="IPR050309">
    <property type="entry name" value="Type-B_Carboxylest/Lipase"/>
</dbReference>
<dbReference type="AlphaFoldDB" id="A0A841AYY8"/>